<dbReference type="Proteomes" id="UP000799324">
    <property type="component" value="Unassembled WGS sequence"/>
</dbReference>
<dbReference type="InterPro" id="IPR057962">
    <property type="entry name" value="SPT23_MGA2_DBD"/>
</dbReference>
<protein>
    <recommendedName>
        <fullName evidence="2">SPT23/MGA2-like DNA-binding domain-containing protein</fullName>
    </recommendedName>
</protein>
<evidence type="ECO:0000256" key="1">
    <source>
        <dbReference type="SAM" id="MobiDB-lite"/>
    </source>
</evidence>
<feature type="compositionally biased region" description="Polar residues" evidence="1">
    <location>
        <begin position="43"/>
        <end position="54"/>
    </location>
</feature>
<dbReference type="Pfam" id="PF25603">
    <property type="entry name" value="SPT23_MGA2_DBD"/>
    <property type="match status" value="2"/>
</dbReference>
<feature type="compositionally biased region" description="Low complexity" evidence="1">
    <location>
        <begin position="56"/>
        <end position="71"/>
    </location>
</feature>
<gene>
    <name evidence="3" type="ORF">K491DRAFT_589668</name>
</gene>
<accession>A0A6A6TL22</accession>
<keyword evidence="4" id="KW-1185">Reference proteome</keyword>
<reference evidence="3" key="1">
    <citation type="journal article" date="2020" name="Stud. Mycol.">
        <title>101 Dothideomycetes genomes: a test case for predicting lifestyles and emergence of pathogens.</title>
        <authorList>
            <person name="Haridas S."/>
            <person name="Albert R."/>
            <person name="Binder M."/>
            <person name="Bloem J."/>
            <person name="Labutti K."/>
            <person name="Salamov A."/>
            <person name="Andreopoulos B."/>
            <person name="Baker S."/>
            <person name="Barry K."/>
            <person name="Bills G."/>
            <person name="Bluhm B."/>
            <person name="Cannon C."/>
            <person name="Castanera R."/>
            <person name="Culley D."/>
            <person name="Daum C."/>
            <person name="Ezra D."/>
            <person name="Gonzalez J."/>
            <person name="Henrissat B."/>
            <person name="Kuo A."/>
            <person name="Liang C."/>
            <person name="Lipzen A."/>
            <person name="Lutzoni F."/>
            <person name="Magnuson J."/>
            <person name="Mondo S."/>
            <person name="Nolan M."/>
            <person name="Ohm R."/>
            <person name="Pangilinan J."/>
            <person name="Park H.-J."/>
            <person name="Ramirez L."/>
            <person name="Alfaro M."/>
            <person name="Sun H."/>
            <person name="Tritt A."/>
            <person name="Yoshinaga Y."/>
            <person name="Zwiers L.-H."/>
            <person name="Turgeon B."/>
            <person name="Goodwin S."/>
            <person name="Spatafora J."/>
            <person name="Crous P."/>
            <person name="Grigoriev I."/>
        </authorList>
    </citation>
    <scope>NUCLEOTIDE SEQUENCE</scope>
    <source>
        <strain evidence="3">CBS 122681</strain>
    </source>
</reference>
<feature type="domain" description="SPT23/MGA2-like DNA-binding" evidence="2">
    <location>
        <begin position="201"/>
        <end position="316"/>
    </location>
</feature>
<sequence>MESSLEQYLNLGDSSPNSNEPSPTADFVFSQANSPGDFVRDLSQISSPDTNVPQTDPISISSGDDVSSKSDTNAIPLSQNIETPDIHLMADKTKTRAETQIKLQLVLEPLSNKIEFIHFPRKTLAKPKLLATPDETRELKSKSQSIYLDLFLVCATAVEKPEKLDQALRRARGEEAVPRRPANVTIAEMDKDDPAHPQNGGEVLICEGCKERERKRYDRKKKKAEDEQEWWTYEDERVIMINEKEFKKWKDMDAGDVQFSPRARQVEFAMRIACYCRHQEEKSPVGYRVIFTFTDGTGALVAQHTSEIFQITDDHKNKEIPLENMPQPLTIPQTYFPPQQSHPTNMMQMYHQAYDNQYPQVHSMPIYSQPQTPITNSFSPINSSFQPVSPIDAQFPRPTTPTARHTRQHTQAFSNAGMSAPNVAPAPQLGRPQPLVQTQPFSHFESPLLSPNSQFSPDVLQRPISMDNFNFTAPLQYSNHQGFASAPQSAVSTPINLSRPASPTWDQGPSSKKRQLHCFFYYADDGDTTQ</sequence>
<feature type="compositionally biased region" description="Polar residues" evidence="1">
    <location>
        <begin position="486"/>
        <end position="510"/>
    </location>
</feature>
<evidence type="ECO:0000313" key="4">
    <source>
        <dbReference type="Proteomes" id="UP000799324"/>
    </source>
</evidence>
<evidence type="ECO:0000259" key="2">
    <source>
        <dbReference type="Pfam" id="PF25603"/>
    </source>
</evidence>
<dbReference type="EMBL" id="MU004301">
    <property type="protein sequence ID" value="KAF2660156.1"/>
    <property type="molecule type" value="Genomic_DNA"/>
</dbReference>
<evidence type="ECO:0000313" key="3">
    <source>
        <dbReference type="EMBL" id="KAF2660156.1"/>
    </source>
</evidence>
<dbReference type="AlphaFoldDB" id="A0A6A6TL22"/>
<feature type="compositionally biased region" description="Polar residues" evidence="1">
    <location>
        <begin position="1"/>
        <end position="22"/>
    </location>
</feature>
<organism evidence="3 4">
    <name type="scientific">Lophiostoma macrostomum CBS 122681</name>
    <dbReference type="NCBI Taxonomy" id="1314788"/>
    <lineage>
        <taxon>Eukaryota</taxon>
        <taxon>Fungi</taxon>
        <taxon>Dikarya</taxon>
        <taxon>Ascomycota</taxon>
        <taxon>Pezizomycotina</taxon>
        <taxon>Dothideomycetes</taxon>
        <taxon>Pleosporomycetidae</taxon>
        <taxon>Pleosporales</taxon>
        <taxon>Lophiostomataceae</taxon>
        <taxon>Lophiostoma</taxon>
    </lineage>
</organism>
<dbReference type="OrthoDB" id="71307at2759"/>
<feature type="domain" description="SPT23/MGA2-like DNA-binding" evidence="2">
    <location>
        <begin position="93"/>
        <end position="158"/>
    </location>
</feature>
<feature type="region of interest" description="Disordered" evidence="1">
    <location>
        <begin position="1"/>
        <end position="80"/>
    </location>
</feature>
<feature type="region of interest" description="Disordered" evidence="1">
    <location>
        <begin position="486"/>
        <end position="511"/>
    </location>
</feature>
<name>A0A6A6TL22_9PLEO</name>
<proteinExistence type="predicted"/>